<evidence type="ECO:0000313" key="2">
    <source>
        <dbReference type="Proteomes" id="UP000293162"/>
    </source>
</evidence>
<dbReference type="RefSeq" id="WP_130023038.1">
    <property type="nucleotide sequence ID" value="NZ_SEWF01000036.1"/>
</dbReference>
<comment type="caution">
    <text evidence="1">The sequence shown here is derived from an EMBL/GenBank/DDBJ whole genome shotgun (WGS) entry which is preliminary data.</text>
</comment>
<gene>
    <name evidence="1" type="ORF">EWM59_20065</name>
</gene>
<name>A0A4Q5LW83_9BACT</name>
<dbReference type="AlphaFoldDB" id="A0A4Q5LW83"/>
<protein>
    <submittedName>
        <fullName evidence="1">Uncharacterized protein</fullName>
    </submittedName>
</protein>
<reference evidence="1 2" key="1">
    <citation type="submission" date="2019-02" db="EMBL/GenBank/DDBJ databases">
        <title>Bacterial novel species Emticicia sp. 17J42-9 isolated from soil.</title>
        <authorList>
            <person name="Jung H.-Y."/>
        </authorList>
    </citation>
    <scope>NUCLEOTIDE SEQUENCE [LARGE SCALE GENOMIC DNA]</scope>
    <source>
        <strain evidence="1 2">17J42-9</strain>
    </source>
</reference>
<dbReference type="Proteomes" id="UP000293162">
    <property type="component" value="Unassembled WGS sequence"/>
</dbReference>
<dbReference type="OrthoDB" id="2531082at2"/>
<sequence>MKLLLQILSGILFTIPSLGQITPKKLLIYYSYPSSLNYPTNGYDLDKVANDLKQYDYVVLGADLELASHPDHNNTISIISKMAGSSTKVFGYIDLGVKSPGKNFPMNQIQQRVDAWKAMGVQGIFFDDFGYDFQVSRQRQNDAVNYVHSRSLKVIANGWNPDDVFGSAVVPTYNPNGQATVLNAGDFYLSESYLIIKWEYETNLNFWKTKADKLRNYQQSLNFKVLSITTSDTLQANNYEAARFFYAWYGAAIDGHEATGWGEFKFACCDPNNAKSPFRTRPNVNIGTAFTSPVQQNSNEIYRYTNLGKIAINFASHAYSFTPMPTCTSITSGNWHAYTTWNCGRVPTDDDNVIVKSGHKVTVNHPTGITTCGYFYAEPGSTFNCVTRFLSKP</sequence>
<dbReference type="EMBL" id="SEWF01000036">
    <property type="protein sequence ID" value="RYU93819.1"/>
    <property type="molecule type" value="Genomic_DNA"/>
</dbReference>
<organism evidence="1 2">
    <name type="scientific">Emticicia agri</name>
    <dbReference type="NCBI Taxonomy" id="2492393"/>
    <lineage>
        <taxon>Bacteria</taxon>
        <taxon>Pseudomonadati</taxon>
        <taxon>Bacteroidota</taxon>
        <taxon>Cytophagia</taxon>
        <taxon>Cytophagales</taxon>
        <taxon>Leadbetterellaceae</taxon>
        <taxon>Emticicia</taxon>
    </lineage>
</organism>
<keyword evidence="2" id="KW-1185">Reference proteome</keyword>
<accession>A0A4Q5LW83</accession>
<evidence type="ECO:0000313" key="1">
    <source>
        <dbReference type="EMBL" id="RYU93819.1"/>
    </source>
</evidence>
<proteinExistence type="predicted"/>